<dbReference type="Gene3D" id="2.40.50.140">
    <property type="entry name" value="Nucleic acid-binding proteins"/>
    <property type="match status" value="1"/>
</dbReference>
<name>A0A2C9V0Z6_MANES</name>
<protein>
    <recommendedName>
        <fullName evidence="1">Replication protein A 70 kDa DNA-binding subunit B/D first OB fold domain-containing protein</fullName>
    </recommendedName>
</protein>
<gene>
    <name evidence="2" type="ORF">MANES_11G091400</name>
</gene>
<evidence type="ECO:0000313" key="2">
    <source>
        <dbReference type="EMBL" id="OAY37306.1"/>
    </source>
</evidence>
<dbReference type="EMBL" id="CM004397">
    <property type="protein sequence ID" value="OAY37306.1"/>
    <property type="molecule type" value="Genomic_DNA"/>
</dbReference>
<feature type="domain" description="Replication protein A 70 kDa DNA-binding subunit B/D first OB fold" evidence="1">
    <location>
        <begin position="2"/>
        <end position="60"/>
    </location>
</feature>
<evidence type="ECO:0000259" key="1">
    <source>
        <dbReference type="Pfam" id="PF02721"/>
    </source>
</evidence>
<organism evidence="2">
    <name type="scientific">Manihot esculenta</name>
    <name type="common">Cassava</name>
    <name type="synonym">Jatropha manihot</name>
    <dbReference type="NCBI Taxonomy" id="3983"/>
    <lineage>
        <taxon>Eukaryota</taxon>
        <taxon>Viridiplantae</taxon>
        <taxon>Streptophyta</taxon>
        <taxon>Embryophyta</taxon>
        <taxon>Tracheophyta</taxon>
        <taxon>Spermatophyta</taxon>
        <taxon>Magnoliopsida</taxon>
        <taxon>eudicotyledons</taxon>
        <taxon>Gunneridae</taxon>
        <taxon>Pentapetalae</taxon>
        <taxon>rosids</taxon>
        <taxon>fabids</taxon>
        <taxon>Malpighiales</taxon>
        <taxon>Euphorbiaceae</taxon>
        <taxon>Crotonoideae</taxon>
        <taxon>Manihoteae</taxon>
        <taxon>Manihot</taxon>
    </lineage>
</organism>
<sequence>MKGDTIQGFVRKQDTAHFKQLLTEGEIYHILRFIVLPCQRNYRLSRYSYHIKLPDNAFVKELDSTYPKIPFDCFSFLNFKKSYDNETMLPFNR</sequence>
<accession>A0A2C9V0Z6</accession>
<dbReference type="InterPro" id="IPR003871">
    <property type="entry name" value="RFA1B/D_OB_1st"/>
</dbReference>
<dbReference type="AlphaFoldDB" id="A0A2C9V0Z6"/>
<proteinExistence type="predicted"/>
<dbReference type="Pfam" id="PF02721">
    <property type="entry name" value="DUF223"/>
    <property type="match status" value="1"/>
</dbReference>
<reference evidence="2" key="1">
    <citation type="submission" date="2016-02" db="EMBL/GenBank/DDBJ databases">
        <title>WGS assembly of Manihot esculenta.</title>
        <authorList>
            <person name="Bredeson J.V."/>
            <person name="Prochnik S.E."/>
            <person name="Lyons J.B."/>
            <person name="Schmutz J."/>
            <person name="Grimwood J."/>
            <person name="Vrebalov J."/>
            <person name="Bart R.S."/>
            <person name="Amuge T."/>
            <person name="Ferguson M.E."/>
            <person name="Green R."/>
            <person name="Putnam N."/>
            <person name="Stites J."/>
            <person name="Rounsley S."/>
            <person name="Rokhsar D.S."/>
        </authorList>
    </citation>
    <scope>NUCLEOTIDE SEQUENCE [LARGE SCALE GENOMIC DNA]</scope>
    <source>
        <tissue evidence="2">Leaf</tissue>
    </source>
</reference>
<dbReference type="InterPro" id="IPR012340">
    <property type="entry name" value="NA-bd_OB-fold"/>
</dbReference>